<dbReference type="InterPro" id="IPR051678">
    <property type="entry name" value="AGP_Transferase"/>
</dbReference>
<dbReference type="EMBL" id="KZ613497">
    <property type="protein sequence ID" value="PMD17940.1"/>
    <property type="molecule type" value="Genomic_DNA"/>
</dbReference>
<protein>
    <recommendedName>
        <fullName evidence="2">Aminoglycoside phosphotransferase domain-containing protein</fullName>
    </recommendedName>
</protein>
<keyword evidence="4" id="KW-1185">Reference proteome</keyword>
<dbReference type="Proteomes" id="UP000235672">
    <property type="component" value="Unassembled WGS sequence"/>
</dbReference>
<feature type="region of interest" description="Disordered" evidence="1">
    <location>
        <begin position="1"/>
        <end position="81"/>
    </location>
</feature>
<feature type="domain" description="Aminoglycoside phosphotransferase" evidence="2">
    <location>
        <begin position="190"/>
        <end position="373"/>
    </location>
</feature>
<dbReference type="PANTHER" id="PTHR21310">
    <property type="entry name" value="AMINOGLYCOSIDE PHOSPHOTRANSFERASE-RELATED-RELATED"/>
    <property type="match status" value="1"/>
</dbReference>
<dbReference type="AlphaFoldDB" id="A0A2J6PV96"/>
<reference evidence="3 4" key="1">
    <citation type="submission" date="2016-05" db="EMBL/GenBank/DDBJ databases">
        <title>A degradative enzymes factory behind the ericoid mycorrhizal symbiosis.</title>
        <authorList>
            <consortium name="DOE Joint Genome Institute"/>
            <person name="Martino E."/>
            <person name="Morin E."/>
            <person name="Grelet G."/>
            <person name="Kuo A."/>
            <person name="Kohler A."/>
            <person name="Daghino S."/>
            <person name="Barry K."/>
            <person name="Choi C."/>
            <person name="Cichocki N."/>
            <person name="Clum A."/>
            <person name="Copeland A."/>
            <person name="Hainaut M."/>
            <person name="Haridas S."/>
            <person name="Labutti K."/>
            <person name="Lindquist E."/>
            <person name="Lipzen A."/>
            <person name="Khouja H.-R."/>
            <person name="Murat C."/>
            <person name="Ohm R."/>
            <person name="Olson A."/>
            <person name="Spatafora J."/>
            <person name="Veneault-Fourrey C."/>
            <person name="Henrissat B."/>
            <person name="Grigoriev I."/>
            <person name="Martin F."/>
            <person name="Perotto S."/>
        </authorList>
    </citation>
    <scope>NUCLEOTIDE SEQUENCE [LARGE SCALE GENOMIC DNA]</scope>
    <source>
        <strain evidence="3 4">UAMH 7357</strain>
    </source>
</reference>
<evidence type="ECO:0000313" key="3">
    <source>
        <dbReference type="EMBL" id="PMD17940.1"/>
    </source>
</evidence>
<gene>
    <name evidence="3" type="ORF">NA56DRAFT_691614</name>
</gene>
<organism evidence="3 4">
    <name type="scientific">Hyaloscypha hepaticicola</name>
    <dbReference type="NCBI Taxonomy" id="2082293"/>
    <lineage>
        <taxon>Eukaryota</taxon>
        <taxon>Fungi</taxon>
        <taxon>Dikarya</taxon>
        <taxon>Ascomycota</taxon>
        <taxon>Pezizomycotina</taxon>
        <taxon>Leotiomycetes</taxon>
        <taxon>Helotiales</taxon>
        <taxon>Hyaloscyphaceae</taxon>
        <taxon>Hyaloscypha</taxon>
    </lineage>
</organism>
<evidence type="ECO:0000259" key="2">
    <source>
        <dbReference type="Pfam" id="PF01636"/>
    </source>
</evidence>
<dbReference type="InterPro" id="IPR002575">
    <property type="entry name" value="Aminoglycoside_PTrfase"/>
</dbReference>
<accession>A0A2J6PV96</accession>
<dbReference type="PANTHER" id="PTHR21310:SF13">
    <property type="entry name" value="AMINOGLYCOSIDE PHOSPHOTRANSFERASE DOMAIN-CONTAINING PROTEIN"/>
    <property type="match status" value="1"/>
</dbReference>
<evidence type="ECO:0000313" key="4">
    <source>
        <dbReference type="Proteomes" id="UP000235672"/>
    </source>
</evidence>
<sequence>MASSVETSTSTQHPSHHNTRERPLPQPLHSTLSSSTDLPTPLLFSEQQEAVSNPARSNDPLEHENQIEIEPTDGLRDGNSGITPTETLSLHIPILDRLPNPHLMVQDGLEWVQELFGLKPTWSLEPSIEAVADAATTALRWQNLISTKSLSHNPFLEFQGAFNKLYSITSNDASYLMRVSLPVDPTFKTWENEIGFEWMLMERTADAHPLRETKLVEDVADILGHLFGVRADAIGSIYQLDTASCKEKKAAQFFVSRIGSMPFFWGDHIHLDHIPRGPFTRSRDWLHARLQLLLHDCTALLANPNSDEDEKEDCLRTQDMVYRLLKLLPTIFPAEQESFALHHDDLSFQNILLDHTGALKLIIDWECTSTMPLFMCCQLPVFLQSRERLDKPEKGKYADPENEDS</sequence>
<feature type="compositionally biased region" description="Polar residues" evidence="1">
    <location>
        <begin position="46"/>
        <end position="56"/>
    </location>
</feature>
<name>A0A2J6PV96_9HELO</name>
<dbReference type="Pfam" id="PF01636">
    <property type="entry name" value="APH"/>
    <property type="match status" value="1"/>
</dbReference>
<dbReference type="SUPFAM" id="SSF56112">
    <property type="entry name" value="Protein kinase-like (PK-like)"/>
    <property type="match status" value="1"/>
</dbReference>
<dbReference type="OrthoDB" id="2831558at2759"/>
<evidence type="ECO:0000256" key="1">
    <source>
        <dbReference type="SAM" id="MobiDB-lite"/>
    </source>
</evidence>
<feature type="compositionally biased region" description="Low complexity" evidence="1">
    <location>
        <begin position="27"/>
        <end position="45"/>
    </location>
</feature>
<feature type="compositionally biased region" description="Polar residues" evidence="1">
    <location>
        <begin position="1"/>
        <end position="13"/>
    </location>
</feature>
<dbReference type="InterPro" id="IPR011009">
    <property type="entry name" value="Kinase-like_dom_sf"/>
</dbReference>
<proteinExistence type="predicted"/>